<dbReference type="WBParaSite" id="PEQ_0001184201-mRNA-1">
    <property type="protein sequence ID" value="PEQ_0001184201-mRNA-1"/>
    <property type="gene ID" value="PEQ_0001184201"/>
</dbReference>
<name>A0A914S0F4_PAREQ</name>
<dbReference type="Proteomes" id="UP000887564">
    <property type="component" value="Unplaced"/>
</dbReference>
<proteinExistence type="predicted"/>
<reference evidence="2" key="1">
    <citation type="submission" date="2022-11" db="UniProtKB">
        <authorList>
            <consortium name="WormBaseParasite"/>
        </authorList>
    </citation>
    <scope>IDENTIFICATION</scope>
</reference>
<accession>A0A914S0F4</accession>
<sequence length="49" mass="5322">MVAMASCSNGSTRGYDELIPFSVDGIALELWFMADIANLSDLERAARGR</sequence>
<dbReference type="AlphaFoldDB" id="A0A914S0F4"/>
<organism evidence="1 2">
    <name type="scientific">Parascaris equorum</name>
    <name type="common">Equine roundworm</name>
    <dbReference type="NCBI Taxonomy" id="6256"/>
    <lineage>
        <taxon>Eukaryota</taxon>
        <taxon>Metazoa</taxon>
        <taxon>Ecdysozoa</taxon>
        <taxon>Nematoda</taxon>
        <taxon>Chromadorea</taxon>
        <taxon>Rhabditida</taxon>
        <taxon>Spirurina</taxon>
        <taxon>Ascaridomorpha</taxon>
        <taxon>Ascaridoidea</taxon>
        <taxon>Ascarididae</taxon>
        <taxon>Parascaris</taxon>
    </lineage>
</organism>
<evidence type="ECO:0000313" key="1">
    <source>
        <dbReference type="Proteomes" id="UP000887564"/>
    </source>
</evidence>
<keyword evidence="1" id="KW-1185">Reference proteome</keyword>
<evidence type="ECO:0000313" key="2">
    <source>
        <dbReference type="WBParaSite" id="PEQ_0001184201-mRNA-1"/>
    </source>
</evidence>
<protein>
    <submittedName>
        <fullName evidence="2">Uncharacterized protein</fullName>
    </submittedName>
</protein>